<dbReference type="STRING" id="687842.ASU31_01480"/>
<name>A0A0T5VVV6_9SPHI</name>
<organism evidence="2 3">
    <name type="scientific">Pedobacter ginsenosidimutans</name>
    <dbReference type="NCBI Taxonomy" id="687842"/>
    <lineage>
        <taxon>Bacteria</taxon>
        <taxon>Pseudomonadati</taxon>
        <taxon>Bacteroidota</taxon>
        <taxon>Sphingobacteriia</taxon>
        <taxon>Sphingobacteriales</taxon>
        <taxon>Sphingobacteriaceae</taxon>
        <taxon>Pedobacter</taxon>
    </lineage>
</organism>
<keyword evidence="1" id="KW-1133">Transmembrane helix</keyword>
<evidence type="ECO:0008006" key="4">
    <source>
        <dbReference type="Google" id="ProtNLM"/>
    </source>
</evidence>
<evidence type="ECO:0000313" key="2">
    <source>
        <dbReference type="EMBL" id="KRT17990.1"/>
    </source>
</evidence>
<dbReference type="AlphaFoldDB" id="A0A0T5VVV6"/>
<dbReference type="Proteomes" id="UP000051950">
    <property type="component" value="Unassembled WGS sequence"/>
</dbReference>
<keyword evidence="1" id="KW-0472">Membrane</keyword>
<dbReference type="EMBL" id="LMZQ01000001">
    <property type="protein sequence ID" value="KRT17990.1"/>
    <property type="molecule type" value="Genomic_DNA"/>
</dbReference>
<keyword evidence="3" id="KW-1185">Reference proteome</keyword>
<accession>A0A0T5VVV6</accession>
<reference evidence="2 3" key="1">
    <citation type="submission" date="2015-11" db="EMBL/GenBank/DDBJ databases">
        <title>Sequence of Pedobacter ginsenosidimutans.</title>
        <authorList>
            <person name="Carson E."/>
            <person name="Keyser V."/>
            <person name="Newman J."/>
            <person name="Miller J."/>
        </authorList>
    </citation>
    <scope>NUCLEOTIDE SEQUENCE [LARGE SCALE GENOMIC DNA]</scope>
    <source>
        <strain evidence="2 3">KACC 14530</strain>
    </source>
</reference>
<proteinExistence type="predicted"/>
<evidence type="ECO:0000313" key="3">
    <source>
        <dbReference type="Proteomes" id="UP000051950"/>
    </source>
</evidence>
<protein>
    <recommendedName>
        <fullName evidence="4">Redox-active disulfide protein 2</fullName>
    </recommendedName>
</protein>
<evidence type="ECO:0000256" key="1">
    <source>
        <dbReference type="SAM" id="Phobius"/>
    </source>
</evidence>
<keyword evidence="1" id="KW-0812">Transmembrane</keyword>
<feature type="transmembrane region" description="Helical" evidence="1">
    <location>
        <begin position="21"/>
        <end position="40"/>
    </location>
</feature>
<comment type="caution">
    <text evidence="2">The sequence shown here is derived from an EMBL/GenBank/DDBJ whole genome shotgun (WGS) entry which is preliminary data.</text>
</comment>
<feature type="transmembrane region" description="Helical" evidence="1">
    <location>
        <begin position="46"/>
        <end position="64"/>
    </location>
</feature>
<sequence>MKKWSELSLAELNKTRSKLKGALIGFIIFGVLISLALFFLKAKLVLFIPVMVLPITWLPIYISLKSVNDEIRLRNATNINQ</sequence>
<gene>
    <name evidence="2" type="ORF">ASU31_01480</name>
</gene>